<feature type="region of interest" description="Disordered" evidence="1">
    <location>
        <begin position="80"/>
        <end position="113"/>
    </location>
</feature>
<gene>
    <name evidence="2" type="ORF">C1SCF055_LOCUS26459</name>
</gene>
<comment type="caution">
    <text evidence="2">The sequence shown here is derived from an EMBL/GenBank/DDBJ whole genome shotgun (WGS) entry which is preliminary data.</text>
</comment>
<proteinExistence type="predicted"/>
<accession>A0A9P1CXA6</accession>
<evidence type="ECO:0000256" key="1">
    <source>
        <dbReference type="SAM" id="MobiDB-lite"/>
    </source>
</evidence>
<evidence type="ECO:0000313" key="4">
    <source>
        <dbReference type="EMBL" id="CAL4787649.1"/>
    </source>
</evidence>
<dbReference type="EMBL" id="CAMXCT010002775">
    <property type="protein sequence ID" value="CAI4000337.1"/>
    <property type="molecule type" value="Genomic_DNA"/>
</dbReference>
<reference evidence="2" key="1">
    <citation type="submission" date="2022-10" db="EMBL/GenBank/DDBJ databases">
        <authorList>
            <person name="Chen Y."/>
            <person name="Dougan E. K."/>
            <person name="Chan C."/>
            <person name="Rhodes N."/>
            <person name="Thang M."/>
        </authorList>
    </citation>
    <scope>NUCLEOTIDE SEQUENCE</scope>
</reference>
<sequence>MMSIGMAPLRIGAEHALMACEQGAKWQKAVNLLDMLWDYSIIPNEENFMPAIRACENAGMFEMGDKLFWQMREQTKLVKAYDPPNLTAQAEKTQRKKRRRMPKLPAGRPEVWG</sequence>
<name>A0A9P1CXA6_9DINO</name>
<dbReference type="InterPro" id="IPR011990">
    <property type="entry name" value="TPR-like_helical_dom_sf"/>
</dbReference>
<evidence type="ECO:0000313" key="2">
    <source>
        <dbReference type="EMBL" id="CAI4000337.1"/>
    </source>
</evidence>
<dbReference type="OrthoDB" id="726582at2759"/>
<dbReference type="EMBL" id="CAMXCT030002775">
    <property type="protein sequence ID" value="CAL4787649.1"/>
    <property type="molecule type" value="Genomic_DNA"/>
</dbReference>
<reference evidence="3" key="2">
    <citation type="submission" date="2024-04" db="EMBL/GenBank/DDBJ databases">
        <authorList>
            <person name="Chen Y."/>
            <person name="Shah S."/>
            <person name="Dougan E. K."/>
            <person name="Thang M."/>
            <person name="Chan C."/>
        </authorList>
    </citation>
    <scope>NUCLEOTIDE SEQUENCE [LARGE SCALE GENOMIC DNA]</scope>
</reference>
<organism evidence="2">
    <name type="scientific">Cladocopium goreaui</name>
    <dbReference type="NCBI Taxonomy" id="2562237"/>
    <lineage>
        <taxon>Eukaryota</taxon>
        <taxon>Sar</taxon>
        <taxon>Alveolata</taxon>
        <taxon>Dinophyceae</taxon>
        <taxon>Suessiales</taxon>
        <taxon>Symbiodiniaceae</taxon>
        <taxon>Cladocopium</taxon>
    </lineage>
</organism>
<dbReference type="Proteomes" id="UP001152797">
    <property type="component" value="Unassembled WGS sequence"/>
</dbReference>
<evidence type="ECO:0000313" key="3">
    <source>
        <dbReference type="EMBL" id="CAL1153712.1"/>
    </source>
</evidence>
<protein>
    <submittedName>
        <fullName evidence="4">Pentatricopeptide repeat-containing protein, chloroplastic</fullName>
    </submittedName>
</protein>
<dbReference type="EMBL" id="CAMXCT020002775">
    <property type="protein sequence ID" value="CAL1153712.1"/>
    <property type="molecule type" value="Genomic_DNA"/>
</dbReference>
<keyword evidence="5" id="KW-1185">Reference proteome</keyword>
<dbReference type="Gene3D" id="1.25.40.10">
    <property type="entry name" value="Tetratricopeptide repeat domain"/>
    <property type="match status" value="1"/>
</dbReference>
<dbReference type="AlphaFoldDB" id="A0A9P1CXA6"/>
<evidence type="ECO:0000313" key="5">
    <source>
        <dbReference type="Proteomes" id="UP001152797"/>
    </source>
</evidence>